<evidence type="ECO:0000256" key="2">
    <source>
        <dbReference type="ARBA" id="ARBA00022691"/>
    </source>
</evidence>
<dbReference type="AlphaFoldDB" id="A0A402CYL7"/>
<dbReference type="Proteomes" id="UP000287394">
    <property type="component" value="Chromosome"/>
</dbReference>
<evidence type="ECO:0000313" key="8">
    <source>
        <dbReference type="Proteomes" id="UP000287394"/>
    </source>
</evidence>
<dbReference type="Gene3D" id="3.20.20.70">
    <property type="entry name" value="Aldolase class I"/>
    <property type="match status" value="1"/>
</dbReference>
<dbReference type="GO" id="GO:0051539">
    <property type="term" value="F:4 iron, 4 sulfur cluster binding"/>
    <property type="evidence" value="ECO:0007669"/>
    <property type="project" value="TreeGrafter"/>
</dbReference>
<name>A0A402CYL7_9BACT</name>
<organism evidence="7 8">
    <name type="scientific">Capsulimonas corticalis</name>
    <dbReference type="NCBI Taxonomy" id="2219043"/>
    <lineage>
        <taxon>Bacteria</taxon>
        <taxon>Bacillati</taxon>
        <taxon>Armatimonadota</taxon>
        <taxon>Armatimonadia</taxon>
        <taxon>Capsulimonadales</taxon>
        <taxon>Capsulimonadaceae</taxon>
        <taxon>Capsulimonas</taxon>
    </lineage>
</organism>
<evidence type="ECO:0000313" key="7">
    <source>
        <dbReference type="EMBL" id="BDI31278.1"/>
    </source>
</evidence>
<dbReference type="SUPFAM" id="SSF102114">
    <property type="entry name" value="Radical SAM enzymes"/>
    <property type="match status" value="1"/>
</dbReference>
<gene>
    <name evidence="7" type="ORF">CCAX7_33290</name>
</gene>
<dbReference type="GO" id="GO:0003824">
    <property type="term" value="F:catalytic activity"/>
    <property type="evidence" value="ECO:0007669"/>
    <property type="project" value="InterPro"/>
</dbReference>
<keyword evidence="3" id="KW-0479">Metal-binding</keyword>
<dbReference type="InterPro" id="IPR013785">
    <property type="entry name" value="Aldolase_TIM"/>
</dbReference>
<dbReference type="PANTHER" id="PTHR13932">
    <property type="entry name" value="COPROPORPHYRINIGEN III OXIDASE"/>
    <property type="match status" value="1"/>
</dbReference>
<evidence type="ECO:0000256" key="5">
    <source>
        <dbReference type="ARBA" id="ARBA00023014"/>
    </source>
</evidence>
<dbReference type="Pfam" id="PF06969">
    <property type="entry name" value="HemN_C"/>
    <property type="match status" value="1"/>
</dbReference>
<dbReference type="InterPro" id="IPR034505">
    <property type="entry name" value="Coproporphyrinogen-III_oxidase"/>
</dbReference>
<keyword evidence="2" id="KW-0949">S-adenosyl-L-methionine</keyword>
<reference evidence="7 8" key="1">
    <citation type="journal article" date="2019" name="Int. J. Syst. Evol. Microbiol.">
        <title>Capsulimonas corticalis gen. nov., sp. nov., an aerobic capsulated bacterium, of a novel bacterial order, Capsulimonadales ord. nov., of the class Armatimonadia of the phylum Armatimonadetes.</title>
        <authorList>
            <person name="Li J."/>
            <person name="Kudo C."/>
            <person name="Tonouchi A."/>
        </authorList>
    </citation>
    <scope>NUCLEOTIDE SEQUENCE [LARGE SCALE GENOMIC DNA]</scope>
    <source>
        <strain evidence="7 8">AX-7</strain>
    </source>
</reference>
<dbReference type="InterPro" id="IPR010723">
    <property type="entry name" value="HemN_C"/>
</dbReference>
<evidence type="ECO:0000256" key="4">
    <source>
        <dbReference type="ARBA" id="ARBA00023004"/>
    </source>
</evidence>
<dbReference type="SMART" id="SM00729">
    <property type="entry name" value="Elp3"/>
    <property type="match status" value="1"/>
</dbReference>
<dbReference type="Pfam" id="PF04055">
    <property type="entry name" value="Radical_SAM"/>
    <property type="match status" value="1"/>
</dbReference>
<keyword evidence="4" id="KW-0408">Iron</keyword>
<sequence length="441" mass="49315">MIPTLSEMLSDTPYVGYAYSYPHKMAYRSLDPPILLRDLWAGERRDALFLYLHIPFCEMRCGFCNLFTTANPAATLERQYLDALRRQALRVRDALGDFQIARMAIGGGTPTYLEPDDLNSLFDLTSELFGVHGGVPTSVETSPRTATPERLQVLADRGVDRVSMGVQSFVPAEAAAAGRGQETELVTRALETIRAARIPTLNIDLIYGLPGQTVQTWLHSLEVALRSAPEELYLYPLYVRPLTGLSRVERERQDVRLACYRAGREFLLSSGYMQVSMRMFRAAHAPDASNVGPVYCCQDDGMVGLGCGARSYTREVHYSREYAVGRTSVKGVLQDYLARPDAAFDIADYGVRLTGEEQRRRYVISTILQCEGLDEAAYFDRFGARVWEDLPQLAELEPLGLATRGDGKLALTEFGVERSDTIGPWLYSEAARRQSEEFVLL</sequence>
<dbReference type="SFLD" id="SFLDG01065">
    <property type="entry name" value="anaerobic_coproporphyrinogen-I"/>
    <property type="match status" value="1"/>
</dbReference>
<evidence type="ECO:0000256" key="3">
    <source>
        <dbReference type="ARBA" id="ARBA00022723"/>
    </source>
</evidence>
<dbReference type="CDD" id="cd01335">
    <property type="entry name" value="Radical_SAM"/>
    <property type="match status" value="1"/>
</dbReference>
<dbReference type="InterPro" id="IPR007197">
    <property type="entry name" value="rSAM"/>
</dbReference>
<dbReference type="PANTHER" id="PTHR13932:SF5">
    <property type="entry name" value="RADICAL S-ADENOSYL METHIONINE DOMAIN-CONTAINING PROTEIN 1, MITOCHONDRIAL"/>
    <property type="match status" value="1"/>
</dbReference>
<keyword evidence="8" id="KW-1185">Reference proteome</keyword>
<dbReference type="InterPro" id="IPR006638">
    <property type="entry name" value="Elp3/MiaA/NifB-like_rSAM"/>
</dbReference>
<dbReference type="GO" id="GO:0005737">
    <property type="term" value="C:cytoplasm"/>
    <property type="evidence" value="ECO:0007669"/>
    <property type="project" value="TreeGrafter"/>
</dbReference>
<dbReference type="KEGG" id="ccot:CCAX7_33290"/>
<dbReference type="SFLD" id="SFLDS00029">
    <property type="entry name" value="Radical_SAM"/>
    <property type="match status" value="1"/>
</dbReference>
<dbReference type="GO" id="GO:0046872">
    <property type="term" value="F:metal ion binding"/>
    <property type="evidence" value="ECO:0007669"/>
    <property type="project" value="UniProtKB-KW"/>
</dbReference>
<dbReference type="NCBIfam" id="NF006067">
    <property type="entry name" value="PRK08208.1"/>
    <property type="match status" value="1"/>
</dbReference>
<feature type="domain" description="Radical SAM core" evidence="6">
    <location>
        <begin position="42"/>
        <end position="278"/>
    </location>
</feature>
<evidence type="ECO:0000256" key="1">
    <source>
        <dbReference type="ARBA" id="ARBA00017228"/>
    </source>
</evidence>
<evidence type="ECO:0000259" key="6">
    <source>
        <dbReference type="PROSITE" id="PS51918"/>
    </source>
</evidence>
<dbReference type="EMBL" id="AP025739">
    <property type="protein sequence ID" value="BDI31278.1"/>
    <property type="molecule type" value="Genomic_DNA"/>
</dbReference>
<protein>
    <recommendedName>
        <fullName evidence="1">Heme chaperone HemW</fullName>
    </recommendedName>
</protein>
<dbReference type="GO" id="GO:0006779">
    <property type="term" value="P:porphyrin-containing compound biosynthetic process"/>
    <property type="evidence" value="ECO:0007669"/>
    <property type="project" value="TreeGrafter"/>
</dbReference>
<dbReference type="InterPro" id="IPR058240">
    <property type="entry name" value="rSAM_sf"/>
</dbReference>
<dbReference type="PROSITE" id="PS51918">
    <property type="entry name" value="RADICAL_SAM"/>
    <property type="match status" value="1"/>
</dbReference>
<accession>A0A402CYL7</accession>
<keyword evidence="5" id="KW-0411">Iron-sulfur</keyword>
<proteinExistence type="predicted"/>